<dbReference type="AlphaFoldDB" id="A0A2T3JAK8"/>
<dbReference type="Pfam" id="PF13192">
    <property type="entry name" value="Thioredoxin_3"/>
    <property type="match status" value="1"/>
</dbReference>
<organism evidence="2 3">
    <name type="scientific">Photobacterium frigidiphilum</name>
    <dbReference type="NCBI Taxonomy" id="264736"/>
    <lineage>
        <taxon>Bacteria</taxon>
        <taxon>Pseudomonadati</taxon>
        <taxon>Pseudomonadota</taxon>
        <taxon>Gammaproteobacteria</taxon>
        <taxon>Vibrionales</taxon>
        <taxon>Vibrionaceae</taxon>
        <taxon>Photobacterium</taxon>
    </lineage>
</organism>
<dbReference type="OrthoDB" id="5402270at2"/>
<dbReference type="SUPFAM" id="SSF52833">
    <property type="entry name" value="Thioredoxin-like"/>
    <property type="match status" value="1"/>
</dbReference>
<dbReference type="InterPro" id="IPR036249">
    <property type="entry name" value="Thioredoxin-like_sf"/>
</dbReference>
<dbReference type="RefSeq" id="WP_107244450.1">
    <property type="nucleotide sequence ID" value="NZ_PYMJ01000026.1"/>
</dbReference>
<feature type="domain" description="Thioredoxin-like fold" evidence="1">
    <location>
        <begin position="6"/>
        <end position="65"/>
    </location>
</feature>
<gene>
    <name evidence="2" type="ORF">C9J12_20835</name>
</gene>
<evidence type="ECO:0000313" key="3">
    <source>
        <dbReference type="Proteomes" id="UP000240987"/>
    </source>
</evidence>
<protein>
    <recommendedName>
        <fullName evidence="1">Thioredoxin-like fold domain-containing protein</fullName>
    </recommendedName>
</protein>
<dbReference type="EMBL" id="PYMJ01000026">
    <property type="protein sequence ID" value="PSU45885.1"/>
    <property type="molecule type" value="Genomic_DNA"/>
</dbReference>
<dbReference type="InterPro" id="IPR012336">
    <property type="entry name" value="Thioredoxin-like_fold"/>
</dbReference>
<comment type="caution">
    <text evidence="2">The sequence shown here is derived from an EMBL/GenBank/DDBJ whole genome shotgun (WGS) entry which is preliminary data.</text>
</comment>
<dbReference type="Gene3D" id="3.40.30.10">
    <property type="entry name" value="Glutaredoxin"/>
    <property type="match status" value="1"/>
</dbReference>
<accession>A0A2T3JAK8</accession>
<evidence type="ECO:0000259" key="1">
    <source>
        <dbReference type="Pfam" id="PF13192"/>
    </source>
</evidence>
<proteinExistence type="predicted"/>
<evidence type="ECO:0000313" key="2">
    <source>
        <dbReference type="EMBL" id="PSU45885.1"/>
    </source>
</evidence>
<reference evidence="2 3" key="1">
    <citation type="submission" date="2018-01" db="EMBL/GenBank/DDBJ databases">
        <title>Whole genome sequencing of Histamine producing bacteria.</title>
        <authorList>
            <person name="Butler K."/>
        </authorList>
    </citation>
    <scope>NUCLEOTIDE SEQUENCE [LARGE SCALE GENOMIC DNA]</scope>
    <source>
        <strain evidence="2 3">JCM 12947</strain>
    </source>
</reference>
<keyword evidence="3" id="KW-1185">Reference proteome</keyword>
<name>A0A2T3JAK8_9GAMM</name>
<sequence>MTAKRKIEIFSAGCAVCNEVVEQVKSMACPSCDITVLDMHEQSIAARAKVLGIKSLPAVVIDGKLADCCAKRGIDESVLRAAGVGSPI</sequence>
<dbReference type="Proteomes" id="UP000240987">
    <property type="component" value="Unassembled WGS sequence"/>
</dbReference>